<organism evidence="2 3">
    <name type="scientific">Ferirhizobium litorale</name>
    <dbReference type="NCBI Taxonomy" id="2927786"/>
    <lineage>
        <taxon>Bacteria</taxon>
        <taxon>Pseudomonadati</taxon>
        <taxon>Pseudomonadota</taxon>
        <taxon>Alphaproteobacteria</taxon>
        <taxon>Hyphomicrobiales</taxon>
        <taxon>Rhizobiaceae</taxon>
        <taxon>Ferirhizobium</taxon>
    </lineage>
</organism>
<evidence type="ECO:0000313" key="3">
    <source>
        <dbReference type="Proteomes" id="UP001161580"/>
    </source>
</evidence>
<evidence type="ECO:0000313" key="2">
    <source>
        <dbReference type="EMBL" id="MDI7923052.1"/>
    </source>
</evidence>
<feature type="region of interest" description="Disordered" evidence="1">
    <location>
        <begin position="1"/>
        <end position="46"/>
    </location>
</feature>
<keyword evidence="3" id="KW-1185">Reference proteome</keyword>
<accession>A0AAE3U2U7</accession>
<comment type="caution">
    <text evidence="2">The sequence shown here is derived from an EMBL/GenBank/DDBJ whole genome shotgun (WGS) entry which is preliminary data.</text>
</comment>
<dbReference type="EMBL" id="JALDYZ010000006">
    <property type="protein sequence ID" value="MDI7923052.1"/>
    <property type="molecule type" value="Genomic_DNA"/>
</dbReference>
<dbReference type="Proteomes" id="UP001161580">
    <property type="component" value="Unassembled WGS sequence"/>
</dbReference>
<dbReference type="RefSeq" id="WP_311794390.1">
    <property type="nucleotide sequence ID" value="NZ_JALDYZ010000006.1"/>
</dbReference>
<reference evidence="2" key="1">
    <citation type="submission" date="2022-03" db="EMBL/GenBank/DDBJ databases">
        <title>Fererhizobium litorale gen. nov., sp. nov., isolated from sandy sediments of the Sea of Japan seashore.</title>
        <authorList>
            <person name="Romanenko L."/>
            <person name="Kurilenko V."/>
            <person name="Otstavnykh N."/>
            <person name="Svetashev V."/>
            <person name="Tekutyeva L."/>
            <person name="Isaeva M."/>
            <person name="Mikhailov V."/>
        </authorList>
    </citation>
    <scope>NUCLEOTIDE SEQUENCE</scope>
    <source>
        <strain evidence="2">KMM 9576</strain>
    </source>
</reference>
<sequence>MLRASIASASETPAGANSPLVSTMEEMPTGRTLRAMPSGGGPQSRAPLSEALDYGVYLGDPALLAGRYFDNFQGNFFGGIGCNAFGLRYCT</sequence>
<name>A0AAE3U2U7_9HYPH</name>
<dbReference type="AlphaFoldDB" id="A0AAE3U2U7"/>
<gene>
    <name evidence="2" type="ORF">MRS75_13270</name>
</gene>
<proteinExistence type="predicted"/>
<evidence type="ECO:0000256" key="1">
    <source>
        <dbReference type="SAM" id="MobiDB-lite"/>
    </source>
</evidence>
<protein>
    <submittedName>
        <fullName evidence="2">Uncharacterized protein</fullName>
    </submittedName>
</protein>